<proteinExistence type="predicted"/>
<dbReference type="Proteomes" id="UP000293652">
    <property type="component" value="Unassembled WGS sequence"/>
</dbReference>
<comment type="caution">
    <text evidence="1">The sequence shown here is derived from an EMBL/GenBank/DDBJ whole genome shotgun (WGS) entry which is preliminary data.</text>
</comment>
<sequence length="100" mass="10863">MVDLDIKIDGSVAFERDVRFFGNITGSVTVPLDRSFELYGVVDHDLIVERGAVAIVHGIVRGELINKGGDVFVSGFVGKIDDWDESKPSQVLAEAKSKIS</sequence>
<protein>
    <recommendedName>
        <fullName evidence="3">Polymer-forming cytoskeletal protein</fullName>
    </recommendedName>
</protein>
<organism evidence="1 2">
    <name type="scientific">Rhizobium leguminosarum</name>
    <dbReference type="NCBI Taxonomy" id="384"/>
    <lineage>
        <taxon>Bacteria</taxon>
        <taxon>Pseudomonadati</taxon>
        <taxon>Pseudomonadota</taxon>
        <taxon>Alphaproteobacteria</taxon>
        <taxon>Hyphomicrobiales</taxon>
        <taxon>Rhizobiaceae</taxon>
        <taxon>Rhizobium/Agrobacterium group</taxon>
        <taxon>Rhizobium</taxon>
    </lineage>
</organism>
<evidence type="ECO:0008006" key="3">
    <source>
        <dbReference type="Google" id="ProtNLM"/>
    </source>
</evidence>
<evidence type="ECO:0000313" key="1">
    <source>
        <dbReference type="EMBL" id="TAX63650.1"/>
    </source>
</evidence>
<evidence type="ECO:0000313" key="2">
    <source>
        <dbReference type="Proteomes" id="UP000293652"/>
    </source>
</evidence>
<dbReference type="EMBL" id="SIPC01000013">
    <property type="protein sequence ID" value="TAX63650.1"/>
    <property type="molecule type" value="Genomic_DNA"/>
</dbReference>
<name>A0A4Q8XND9_RHILE</name>
<gene>
    <name evidence="1" type="ORF">ELI03_36110</name>
</gene>
<dbReference type="AlphaFoldDB" id="A0A4Q8XND9"/>
<accession>A0A4Q8XND9</accession>
<reference evidence="1 2" key="1">
    <citation type="submission" date="2019-02" db="EMBL/GenBank/DDBJ databases">
        <title>The genomic architecture of introgression among sibling species of bacteria.</title>
        <authorList>
            <person name="Cavassim M.I.A."/>
            <person name="Moeskjaer S."/>
            <person name="Moslemi C."/>
            <person name="Fields B."/>
            <person name="Bachmann A."/>
            <person name="Vilhjalmsson B."/>
            <person name="Schierup M.H."/>
            <person name="Young J.P.W."/>
            <person name="Andersen S.U."/>
        </authorList>
    </citation>
    <scope>NUCLEOTIDE SEQUENCE [LARGE SCALE GENOMIC DNA]</scope>
    <source>
        <strain evidence="1 2">SM145A</strain>
    </source>
</reference>